<accession>A0A6N4XAF4</accession>
<dbReference type="EMBL" id="CACVBR010000029">
    <property type="protein sequence ID" value="CAA7196681.1"/>
    <property type="molecule type" value="Genomic_DNA"/>
</dbReference>
<sequence length="146" mass="17406">MIKNSFNFKNFHLGSLIQQKVQENNIEHPRICKFLKCTEDQLKEMYISDHLDTDILLRWSKLLEYDFFRIYSQHLILYAPPGGAGLSQIKKPSTLPEFRKNIYTREIIDFILEMIDKGEKTMPDVMKEYGISKSTLHSWTKKYKRK</sequence>
<evidence type="ECO:0000313" key="1">
    <source>
        <dbReference type="EMBL" id="CAA7196681.1"/>
    </source>
</evidence>
<keyword evidence="2" id="KW-1185">Reference proteome</keyword>
<dbReference type="SUPFAM" id="SSF46689">
    <property type="entry name" value="Homeodomain-like"/>
    <property type="match status" value="1"/>
</dbReference>
<dbReference type="RefSeq" id="WP_162033462.1">
    <property type="nucleotide sequence ID" value="NZ_CACVBR010000029.1"/>
</dbReference>
<dbReference type="Proteomes" id="UP000445144">
    <property type="component" value="Unassembled WGS sequence"/>
</dbReference>
<name>A0A6N4XAF4_9FLAO</name>
<dbReference type="InterPro" id="IPR009057">
    <property type="entry name" value="Homeodomain-like_sf"/>
</dbReference>
<proteinExistence type="predicted"/>
<evidence type="ECO:0000313" key="2">
    <source>
        <dbReference type="Proteomes" id="UP000445144"/>
    </source>
</evidence>
<dbReference type="AlphaFoldDB" id="A0A6N4XAF4"/>
<organism evidence="1 2">
    <name type="scientific">Chryseobacterium potabilaquae</name>
    <dbReference type="NCBI Taxonomy" id="2675057"/>
    <lineage>
        <taxon>Bacteria</taxon>
        <taxon>Pseudomonadati</taxon>
        <taxon>Bacteroidota</taxon>
        <taxon>Flavobacteriia</taxon>
        <taxon>Flavobacteriales</taxon>
        <taxon>Weeksellaceae</taxon>
        <taxon>Chryseobacterium group</taxon>
        <taxon>Chryseobacterium</taxon>
    </lineage>
</organism>
<gene>
    <name evidence="1" type="ORF">CHRY9293_02757</name>
</gene>
<reference evidence="1 2" key="1">
    <citation type="submission" date="2020-01" db="EMBL/GenBank/DDBJ databases">
        <authorList>
            <person name="Rodrigo-Torres L."/>
            <person name="Arahal R. D."/>
            <person name="Lucena T."/>
        </authorList>
    </citation>
    <scope>NUCLEOTIDE SEQUENCE [LARGE SCALE GENOMIC DNA]</scope>
    <source>
        <strain evidence="1 2">CECT 9293</strain>
    </source>
</reference>
<protein>
    <submittedName>
        <fullName evidence="1">Uncharacterized protein</fullName>
    </submittedName>
</protein>